<feature type="transmembrane region" description="Helical" evidence="7">
    <location>
        <begin position="248"/>
        <end position="266"/>
    </location>
</feature>
<comment type="subcellular location">
    <subcellularLocation>
        <location evidence="1">Cell membrane</location>
        <topology evidence="1">Multi-pass membrane protein</topology>
    </subcellularLocation>
</comment>
<evidence type="ECO:0000256" key="5">
    <source>
        <dbReference type="ARBA" id="ARBA00022989"/>
    </source>
</evidence>
<feature type="transmembrane region" description="Helical" evidence="7">
    <location>
        <begin position="299"/>
        <end position="320"/>
    </location>
</feature>
<feature type="transmembrane region" description="Helical" evidence="7">
    <location>
        <begin position="165"/>
        <end position="182"/>
    </location>
</feature>
<keyword evidence="2" id="KW-0813">Transport</keyword>
<dbReference type="Gene3D" id="1.20.1250.20">
    <property type="entry name" value="MFS general substrate transporter like domains"/>
    <property type="match status" value="1"/>
</dbReference>
<evidence type="ECO:0000256" key="1">
    <source>
        <dbReference type="ARBA" id="ARBA00004651"/>
    </source>
</evidence>
<evidence type="ECO:0000313" key="9">
    <source>
        <dbReference type="EMBL" id="TDE57756.1"/>
    </source>
</evidence>
<evidence type="ECO:0000313" key="10">
    <source>
        <dbReference type="Proteomes" id="UP000295136"/>
    </source>
</evidence>
<dbReference type="CDD" id="cd06173">
    <property type="entry name" value="MFS_MefA_like"/>
    <property type="match status" value="1"/>
</dbReference>
<dbReference type="GO" id="GO:0022857">
    <property type="term" value="F:transmembrane transporter activity"/>
    <property type="evidence" value="ECO:0007669"/>
    <property type="project" value="InterPro"/>
</dbReference>
<dbReference type="SUPFAM" id="SSF103473">
    <property type="entry name" value="MFS general substrate transporter"/>
    <property type="match status" value="1"/>
</dbReference>
<dbReference type="EMBL" id="SMLD01000012">
    <property type="protein sequence ID" value="TDE57756.1"/>
    <property type="molecule type" value="Genomic_DNA"/>
</dbReference>
<dbReference type="InterPro" id="IPR036259">
    <property type="entry name" value="MFS_trans_sf"/>
</dbReference>
<feature type="transmembrane region" description="Helical" evidence="7">
    <location>
        <begin position="273"/>
        <end position="293"/>
    </location>
</feature>
<feature type="domain" description="Major facilitator superfamily (MFS) profile" evidence="8">
    <location>
        <begin position="4"/>
        <end position="390"/>
    </location>
</feature>
<reference evidence="9 10" key="1">
    <citation type="submission" date="2019-03" db="EMBL/GenBank/DDBJ databases">
        <title>Draft genome sequences of novel Actinobacteria.</title>
        <authorList>
            <person name="Sahin N."/>
            <person name="Ay H."/>
            <person name="Saygin H."/>
        </authorList>
    </citation>
    <scope>NUCLEOTIDE SEQUENCE [LARGE SCALE GENOMIC DNA]</scope>
    <source>
        <strain evidence="9 10">6K102</strain>
    </source>
</reference>
<feature type="transmembrane region" description="Helical" evidence="7">
    <location>
        <begin position="332"/>
        <end position="355"/>
    </location>
</feature>
<dbReference type="Pfam" id="PF05977">
    <property type="entry name" value="MFS_3"/>
    <property type="match status" value="1"/>
</dbReference>
<feature type="transmembrane region" description="Helical" evidence="7">
    <location>
        <begin position="40"/>
        <end position="62"/>
    </location>
</feature>
<dbReference type="Proteomes" id="UP000295136">
    <property type="component" value="Unassembled WGS sequence"/>
</dbReference>
<dbReference type="PROSITE" id="PS50850">
    <property type="entry name" value="MFS"/>
    <property type="match status" value="1"/>
</dbReference>
<feature type="transmembrane region" description="Helical" evidence="7">
    <location>
        <begin position="215"/>
        <end position="236"/>
    </location>
</feature>
<organism evidence="9 10">
    <name type="scientific">Nonomuraea mesophila</name>
    <dbReference type="NCBI Taxonomy" id="2530382"/>
    <lineage>
        <taxon>Bacteria</taxon>
        <taxon>Bacillati</taxon>
        <taxon>Actinomycetota</taxon>
        <taxon>Actinomycetes</taxon>
        <taxon>Streptosporangiales</taxon>
        <taxon>Streptosporangiaceae</taxon>
        <taxon>Nonomuraea</taxon>
    </lineage>
</organism>
<gene>
    <name evidence="9" type="ORF">E1295_07290</name>
</gene>
<evidence type="ECO:0000256" key="2">
    <source>
        <dbReference type="ARBA" id="ARBA00022448"/>
    </source>
</evidence>
<keyword evidence="5 7" id="KW-1133">Transmembrane helix</keyword>
<evidence type="ECO:0000256" key="7">
    <source>
        <dbReference type="SAM" id="Phobius"/>
    </source>
</evidence>
<evidence type="ECO:0000256" key="3">
    <source>
        <dbReference type="ARBA" id="ARBA00022475"/>
    </source>
</evidence>
<protein>
    <submittedName>
        <fullName evidence="9">MFS transporter</fullName>
    </submittedName>
</protein>
<sequence length="403" mass="42031">MGKGFLPLWLSSTISNFGDGMRYVALPLLAYQISSEPLDISLVAILSSLPWILGGTFVGVLVDRVNRRLAVFVANIARVVPLSLLVIAVLTGQAQMWHVYVLAFTLPIFEAVVDTASVPLIQQAVPDKGLEKANARFYIGRILSQDVLGSPAAGFLFAFSAAAPFIIDGFTFVVAALLIFLVPPAPAPARTGQGLLAAAKEGVRVTLSTPVLRQIMLMAAVVNFMLMAGAAILVIYAKEDLRLSDPQFGMLFTVAAVGSVMGGMLAPKLVHTFGTPVVLVLSVALQGAARLLFGLADGLIAAYIAYFCAGVAAFVWHVAANAYRQRTTDNSTLGRVMATSFSLSHAAAALGAVAAGLTAELFGARPVMIGGGIGVLLCAAVSATILLRDKSGEAREVVSKGAS</sequence>
<dbReference type="RefSeq" id="WP_132628901.1">
    <property type="nucleotide sequence ID" value="NZ_SMLD01000012.1"/>
</dbReference>
<evidence type="ECO:0000259" key="8">
    <source>
        <dbReference type="PROSITE" id="PS50850"/>
    </source>
</evidence>
<keyword evidence="3" id="KW-1003">Cell membrane</keyword>
<dbReference type="PANTHER" id="PTHR23513:SF6">
    <property type="entry name" value="MAJOR FACILITATOR SUPERFAMILY ASSOCIATED DOMAIN-CONTAINING PROTEIN"/>
    <property type="match status" value="1"/>
</dbReference>
<comment type="caution">
    <text evidence="9">The sequence shown here is derived from an EMBL/GenBank/DDBJ whole genome shotgun (WGS) entry which is preliminary data.</text>
</comment>
<keyword evidence="6 7" id="KW-0472">Membrane</keyword>
<dbReference type="AlphaFoldDB" id="A0A4R5FUZ1"/>
<evidence type="ECO:0000256" key="4">
    <source>
        <dbReference type="ARBA" id="ARBA00022692"/>
    </source>
</evidence>
<keyword evidence="4 7" id="KW-0812">Transmembrane</keyword>
<dbReference type="GO" id="GO:0005886">
    <property type="term" value="C:plasma membrane"/>
    <property type="evidence" value="ECO:0007669"/>
    <property type="project" value="UniProtKB-SubCell"/>
</dbReference>
<dbReference type="InterPro" id="IPR010290">
    <property type="entry name" value="TM_effector"/>
</dbReference>
<feature type="transmembrane region" description="Helical" evidence="7">
    <location>
        <begin position="69"/>
        <end position="91"/>
    </location>
</feature>
<dbReference type="InterPro" id="IPR020846">
    <property type="entry name" value="MFS_dom"/>
</dbReference>
<proteinExistence type="predicted"/>
<feature type="transmembrane region" description="Helical" evidence="7">
    <location>
        <begin position="367"/>
        <end position="387"/>
    </location>
</feature>
<dbReference type="PANTHER" id="PTHR23513">
    <property type="entry name" value="INTEGRAL MEMBRANE EFFLUX PROTEIN-RELATED"/>
    <property type="match status" value="1"/>
</dbReference>
<accession>A0A4R5FUZ1</accession>
<name>A0A4R5FUZ1_9ACTN</name>
<evidence type="ECO:0000256" key="6">
    <source>
        <dbReference type="ARBA" id="ARBA00023136"/>
    </source>
</evidence>
<keyword evidence="10" id="KW-1185">Reference proteome</keyword>